<feature type="compositionally biased region" description="Basic and acidic residues" evidence="2">
    <location>
        <begin position="37"/>
        <end position="46"/>
    </location>
</feature>
<proteinExistence type="predicted"/>
<dbReference type="InterPro" id="IPR000237">
    <property type="entry name" value="GRIP_dom"/>
</dbReference>
<feature type="region of interest" description="Disordered" evidence="2">
    <location>
        <begin position="492"/>
        <end position="513"/>
    </location>
</feature>
<comment type="caution">
    <text evidence="4">The sequence shown here is derived from an EMBL/GenBank/DDBJ whole genome shotgun (WGS) entry which is preliminary data.</text>
</comment>
<dbReference type="PANTHER" id="PTHR19327:SF0">
    <property type="entry name" value="GOLGIN SUBFAMILY A MEMBER 4"/>
    <property type="match status" value="1"/>
</dbReference>
<dbReference type="EMBL" id="CAJNOR010005028">
    <property type="protein sequence ID" value="CAF1541046.1"/>
    <property type="molecule type" value="Genomic_DNA"/>
</dbReference>
<keyword evidence="5" id="KW-1185">Reference proteome</keyword>
<feature type="compositionally biased region" description="Polar residues" evidence="2">
    <location>
        <begin position="55"/>
        <end position="68"/>
    </location>
</feature>
<feature type="compositionally biased region" description="Acidic residues" evidence="2">
    <location>
        <begin position="76"/>
        <end position="86"/>
    </location>
</feature>
<evidence type="ECO:0000259" key="3">
    <source>
        <dbReference type="PROSITE" id="PS50913"/>
    </source>
</evidence>
<evidence type="ECO:0000256" key="1">
    <source>
        <dbReference type="SAM" id="Coils"/>
    </source>
</evidence>
<dbReference type="PROSITE" id="PS50913">
    <property type="entry name" value="GRIP"/>
    <property type="match status" value="1"/>
</dbReference>
<accession>A0A815W436</accession>
<dbReference type="Gene3D" id="1.10.220.60">
    <property type="entry name" value="GRIP domain"/>
    <property type="match status" value="1"/>
</dbReference>
<dbReference type="SMART" id="SM00755">
    <property type="entry name" value="Grip"/>
    <property type="match status" value="1"/>
</dbReference>
<evidence type="ECO:0000313" key="5">
    <source>
        <dbReference type="Proteomes" id="UP000663828"/>
    </source>
</evidence>
<keyword evidence="1" id="KW-0175">Coiled coil</keyword>
<name>A0A815W436_ADIRI</name>
<dbReference type="Proteomes" id="UP000663828">
    <property type="component" value="Unassembled WGS sequence"/>
</dbReference>
<dbReference type="PANTHER" id="PTHR19327">
    <property type="entry name" value="GOLGIN"/>
    <property type="match status" value="1"/>
</dbReference>
<feature type="region of interest" description="Disordered" evidence="2">
    <location>
        <begin position="26"/>
        <end position="90"/>
    </location>
</feature>
<feature type="domain" description="GRIP" evidence="3">
    <location>
        <begin position="764"/>
        <end position="811"/>
    </location>
</feature>
<organism evidence="4 5">
    <name type="scientific">Adineta ricciae</name>
    <name type="common">Rotifer</name>
    <dbReference type="NCBI Taxonomy" id="249248"/>
    <lineage>
        <taxon>Eukaryota</taxon>
        <taxon>Metazoa</taxon>
        <taxon>Spiralia</taxon>
        <taxon>Gnathifera</taxon>
        <taxon>Rotifera</taxon>
        <taxon>Eurotatoria</taxon>
        <taxon>Bdelloidea</taxon>
        <taxon>Adinetida</taxon>
        <taxon>Adinetidae</taxon>
        <taxon>Adineta</taxon>
    </lineage>
</organism>
<feature type="non-terminal residue" evidence="4">
    <location>
        <position position="1"/>
    </location>
</feature>
<sequence>MFKNLKDKLATQVNKTNQTLFSTILPTDSASSSSTTSHDENNRSRIDSASSDISQTQIGNTSYVSPTRQFVPPSDVDSEYGADESDHETHTKAQKLLNIYKNKFSQLKNAYNEVEREKDNLKSVLQQQQDNAIKRQSELRQKMKQELQMKEQTESIYLNEIKAREKTVEELTQQLSERNKTIRELEEDVKNLHEKNMQREKLLLQCKEKINIHQEKQNDLIVERDNLRTQLDEKDAYILSLTKEDHTAKFNGLQQIYDELLIKFNELSEINQQLQDKHHNEEPNPVEHTVDIDAIVTNLKRDYESELNKKIDELQGKQQEAIDKLEKTHKEQLTEVESLLKRTQQKSDDLSLQNIEQQKEIDRLQQSLNEQNTKLTQYENELQAKTAHIAELEQTTTSNLQDDIEKQLLEKQTELLQLRTTIDELTNTITKQKELLEQKDGEIDTFKQTLSNQESLYQSLTNEHQQTMEDRNRYRSLVDEVQQQLALQKSQLNEQETTLSNELKRSEDKTRELQSQCESRQSEIASLQSELASLVDTNEENTRRIDEFENEKFNLEQEIIEKDRQLDELNEKTVELESDLKQAQESGAKLRKALQKMKESVANKEQSNVQDTEQQLKKTVEEYEQRLRIQEKEYDSKLKAMAKEMNRQIEEREANYHQQLSDLKRKNQQIEQEDVSKWEQKVSDAEERALNAEREMSKLHEQLKEKQLEHYRATQDLQVQIHKLQKQLPQTADGSTQTIIEGNYLSLYDDRQTTLVAENDLHSFLSAPTEVDYLKQIVLAYMIGKDQLTMAKVICAVLRYTDDEKSLILEHERHRHSHHHLRLRPYHVEYTSSRPITEVKQRRAR</sequence>
<evidence type="ECO:0000256" key="2">
    <source>
        <dbReference type="SAM" id="MobiDB-lite"/>
    </source>
</evidence>
<feature type="compositionally biased region" description="Basic and acidic residues" evidence="2">
    <location>
        <begin position="502"/>
        <end position="512"/>
    </location>
</feature>
<dbReference type="AlphaFoldDB" id="A0A815W436"/>
<reference evidence="4" key="1">
    <citation type="submission" date="2021-02" db="EMBL/GenBank/DDBJ databases">
        <authorList>
            <person name="Nowell W R."/>
        </authorList>
    </citation>
    <scope>NUCLEOTIDE SEQUENCE</scope>
</reference>
<feature type="compositionally biased region" description="Low complexity" evidence="2">
    <location>
        <begin position="26"/>
        <end position="36"/>
    </location>
</feature>
<feature type="coiled-coil region" evidence="1">
    <location>
        <begin position="97"/>
        <end position="202"/>
    </location>
</feature>
<evidence type="ECO:0000313" key="4">
    <source>
        <dbReference type="EMBL" id="CAF1541046.1"/>
    </source>
</evidence>
<protein>
    <recommendedName>
        <fullName evidence="3">GRIP domain-containing protein</fullName>
    </recommendedName>
</protein>
<feature type="compositionally biased region" description="Polar residues" evidence="2">
    <location>
        <begin position="492"/>
        <end position="501"/>
    </location>
</feature>
<dbReference type="SUPFAM" id="SSF101283">
    <property type="entry name" value="GRIP domain"/>
    <property type="match status" value="1"/>
</dbReference>
<gene>
    <name evidence="4" type="ORF">XAT740_LOCUS42182</name>
</gene>